<proteinExistence type="predicted"/>
<name>A0A8S5UHN0_9CAUD</name>
<protein>
    <submittedName>
        <fullName evidence="1">Uncharacterized protein</fullName>
    </submittedName>
</protein>
<organism evidence="1">
    <name type="scientific">Siphoviridae sp. ctZd434</name>
    <dbReference type="NCBI Taxonomy" id="2825559"/>
    <lineage>
        <taxon>Viruses</taxon>
        <taxon>Duplodnaviria</taxon>
        <taxon>Heunggongvirae</taxon>
        <taxon>Uroviricota</taxon>
        <taxon>Caudoviricetes</taxon>
    </lineage>
</organism>
<evidence type="ECO:0000313" key="1">
    <source>
        <dbReference type="EMBL" id="DAF93878.1"/>
    </source>
</evidence>
<dbReference type="EMBL" id="BK016088">
    <property type="protein sequence ID" value="DAF93878.1"/>
    <property type="molecule type" value="Genomic_DNA"/>
</dbReference>
<sequence length="279" mass="32910">MYFILLDDGFFENYVANRDYINLLVDFLCNYTNINFIFFHPFNQSKKSNHLAYEKSKLEKCLLSQRRITKFNLDEIVEKSDIDSSFRSLNFSDIFIGKIHYICSSCKQAKLIIPLCIEKHNLDLKVSKDYIFYINHYAKELNSNIATWIQEDNIVHIPFPDIQNIFPAHKLCYGYEELRSQILKSFDSKIKNSSFETIGIEVAARNRYNLDRKLSNKNSKICNSKRKVFISLGKDCFYISIDFENGGFEVYDKNKKYLGQYKFNGSFEKFSSPTNHKLY</sequence>
<accession>A0A8S5UHN0</accession>
<reference evidence="1" key="1">
    <citation type="journal article" date="2021" name="Proc. Natl. Acad. Sci. U.S.A.">
        <title>A Catalog of Tens of Thousands of Viruses from Human Metagenomes Reveals Hidden Associations with Chronic Diseases.</title>
        <authorList>
            <person name="Tisza M.J."/>
            <person name="Buck C.B."/>
        </authorList>
    </citation>
    <scope>NUCLEOTIDE SEQUENCE</scope>
    <source>
        <strain evidence="1">CtZd434</strain>
    </source>
</reference>